<sequence length="282" mass="32361">MESSSDHEQAMKWTMKELLHLIVNSQLPLSKNEPGYIYMFHEYLEISEEVTEEIQALLPSFKKIIRVWLNQQKKAKTLGAYEYLTSCSGLLGVTFQTSFSAEAMETLKELLTSFQTEMTPTSEDCSSLVLTKPISTLSTIVASPPVVVDARGSRKRKLCMESEDEDDLSDDDLYVINSLYPTSRTFSSISRKKDGEPIILKLEDEWKEYQMKLQLWRSKDLKDSKDWKDKANKVHKTMILNFDGQGNKKLMTALGDVEEVVKQYLKKGGARRETQQYGGWKK</sequence>
<organism evidence="1">
    <name type="scientific">uncultured densovirus</name>
    <dbReference type="NCBI Taxonomy" id="748192"/>
    <lineage>
        <taxon>Viruses</taxon>
        <taxon>Monodnaviria</taxon>
        <taxon>Shotokuvirae</taxon>
        <taxon>Cossaviricota</taxon>
        <taxon>Quintoviricetes</taxon>
        <taxon>Piccovirales</taxon>
        <taxon>Parvoviridae</taxon>
        <taxon>Densovirinae</taxon>
        <taxon>environmental samples</taxon>
    </lineage>
</organism>
<name>A0A7L7YQE5_9VIRU</name>
<accession>A0A7L7YQE5</accession>
<proteinExistence type="predicted"/>
<protein>
    <submittedName>
        <fullName evidence="1">NS2</fullName>
    </submittedName>
</protein>
<reference evidence="1" key="1">
    <citation type="submission" date="2020-07" db="EMBL/GenBank/DDBJ databases">
        <title>Diversity of sea star-associated densoviruses and transcribed endogenized viral elements of densovirus origin.</title>
        <authorList>
            <person name="Jackson E.W."/>
            <person name="Hewson I."/>
        </authorList>
    </citation>
    <scope>NUCLEOTIDE SEQUENCE</scope>
</reference>
<dbReference type="EMBL" id="MT733028">
    <property type="protein sequence ID" value="QOD39518.1"/>
    <property type="molecule type" value="Genomic_DNA"/>
</dbReference>
<evidence type="ECO:0000313" key="1">
    <source>
        <dbReference type="EMBL" id="QOD39518.1"/>
    </source>
</evidence>
<gene>
    <name evidence="1" type="primary">NS2</name>
</gene>